<dbReference type="SUPFAM" id="SSF74788">
    <property type="entry name" value="Cullin repeat-like"/>
    <property type="match status" value="1"/>
</dbReference>
<comment type="similarity">
    <text evidence="2">Belongs to the cullin family.</text>
</comment>
<dbReference type="FunFam" id="1.20.1310.10:FF:000014">
    <property type="entry name" value="Cullin 5"/>
    <property type="match status" value="1"/>
</dbReference>
<dbReference type="FunFam" id="1.20.1310.10:FF:000017">
    <property type="entry name" value="Cullin 5"/>
    <property type="match status" value="1"/>
</dbReference>
<keyword evidence="5" id="KW-0832">Ubl conjugation</keyword>
<evidence type="ECO:0000256" key="1">
    <source>
        <dbReference type="ARBA" id="ARBA00004906"/>
    </source>
</evidence>
<accession>A0ABD0L4Q8</accession>
<sequence length="380" mass="43717">MPWLFSVESVAIANSLQRKYSNLARVLEAMAMLGQQGQCKFEEKWPSMQPTVLKLLRQEPVTRDEWQGLFWAVHSVCMWDEKEGPPKIYEALQKDILDFIKQAQSRVLTHKDESALLRAYIAEWGKFFTQCNYLPKPFNQLEANLLGKLHSSMPKKTQSGEESLVRKLMLDSWNQSIFSNIKHRLQSSAMKLVHDERYGDPFDIQLVIGVRESYVNLSSDAEDKLKIYRENFEKAYLQAAEEFYKKNAPQYLEENGVQNYMRYADQKLKEEEGRAKRYLETGYGCQSVSALTETCVRVLVTDFKETILQECAPMIKNKETEKLRLMFSLMDRVVDGITPMLHDLEAHIVQQGLADMIAAADCITTVCLPCVESSIQGVLL</sequence>
<name>A0ABD0L4Q8_9CAEN</name>
<evidence type="ECO:0000256" key="4">
    <source>
        <dbReference type="ARBA" id="ARBA00022786"/>
    </source>
</evidence>
<protein>
    <recommendedName>
        <fullName evidence="6">Cullin-5</fullName>
    </recommendedName>
</protein>
<dbReference type="AlphaFoldDB" id="A0ABD0L4Q8"/>
<evidence type="ECO:0000256" key="6">
    <source>
        <dbReference type="ARBA" id="ARBA00040451"/>
    </source>
</evidence>
<evidence type="ECO:0000313" key="8">
    <source>
        <dbReference type="EMBL" id="KAK7494516.1"/>
    </source>
</evidence>
<dbReference type="InterPro" id="IPR016159">
    <property type="entry name" value="Cullin_repeat-like_dom_sf"/>
</dbReference>
<dbReference type="Proteomes" id="UP001519460">
    <property type="component" value="Unassembled WGS sequence"/>
</dbReference>
<dbReference type="PANTHER" id="PTHR11932">
    <property type="entry name" value="CULLIN"/>
    <property type="match status" value="1"/>
</dbReference>
<organism evidence="8 9">
    <name type="scientific">Batillaria attramentaria</name>
    <dbReference type="NCBI Taxonomy" id="370345"/>
    <lineage>
        <taxon>Eukaryota</taxon>
        <taxon>Metazoa</taxon>
        <taxon>Spiralia</taxon>
        <taxon>Lophotrochozoa</taxon>
        <taxon>Mollusca</taxon>
        <taxon>Gastropoda</taxon>
        <taxon>Caenogastropoda</taxon>
        <taxon>Sorbeoconcha</taxon>
        <taxon>Cerithioidea</taxon>
        <taxon>Batillariidae</taxon>
        <taxon>Batillaria</taxon>
    </lineage>
</organism>
<evidence type="ECO:0000256" key="2">
    <source>
        <dbReference type="ARBA" id="ARBA00006019"/>
    </source>
</evidence>
<reference evidence="8 9" key="1">
    <citation type="journal article" date="2023" name="Sci. Data">
        <title>Genome assembly of the Korean intertidal mud-creeper Batillaria attramentaria.</title>
        <authorList>
            <person name="Patra A.K."/>
            <person name="Ho P.T."/>
            <person name="Jun S."/>
            <person name="Lee S.J."/>
            <person name="Kim Y."/>
            <person name="Won Y.J."/>
        </authorList>
    </citation>
    <scope>NUCLEOTIDE SEQUENCE [LARGE SCALE GENOMIC DNA]</scope>
    <source>
        <strain evidence="8">Wonlab-2016</strain>
    </source>
</reference>
<evidence type="ECO:0000256" key="3">
    <source>
        <dbReference type="ARBA" id="ARBA00022499"/>
    </source>
</evidence>
<dbReference type="InterPro" id="IPR045093">
    <property type="entry name" value="Cullin"/>
</dbReference>
<keyword evidence="3" id="KW-1017">Isopeptide bond</keyword>
<keyword evidence="4" id="KW-0833">Ubl conjugation pathway</keyword>
<dbReference type="InterPro" id="IPR001373">
    <property type="entry name" value="Cullin_N"/>
</dbReference>
<comment type="pathway">
    <text evidence="1">Protein modification; protein ubiquitination.</text>
</comment>
<comment type="caution">
    <text evidence="8">The sequence shown here is derived from an EMBL/GenBank/DDBJ whole genome shotgun (WGS) entry which is preliminary data.</text>
</comment>
<evidence type="ECO:0000313" key="9">
    <source>
        <dbReference type="Proteomes" id="UP001519460"/>
    </source>
</evidence>
<evidence type="ECO:0000259" key="7">
    <source>
        <dbReference type="Pfam" id="PF00888"/>
    </source>
</evidence>
<dbReference type="Pfam" id="PF00888">
    <property type="entry name" value="Cullin"/>
    <property type="match status" value="1"/>
</dbReference>
<keyword evidence="9" id="KW-1185">Reference proteome</keyword>
<gene>
    <name evidence="8" type="ORF">BaRGS_00014169</name>
</gene>
<proteinExistence type="inferred from homology"/>
<dbReference type="EMBL" id="JACVVK020000082">
    <property type="protein sequence ID" value="KAK7494516.1"/>
    <property type="molecule type" value="Genomic_DNA"/>
</dbReference>
<evidence type="ECO:0000256" key="5">
    <source>
        <dbReference type="ARBA" id="ARBA00022843"/>
    </source>
</evidence>
<feature type="domain" description="Cullin N-terminal" evidence="7">
    <location>
        <begin position="45"/>
        <end position="359"/>
    </location>
</feature>
<dbReference type="Gene3D" id="1.20.1310.10">
    <property type="entry name" value="Cullin Repeats"/>
    <property type="match status" value="2"/>
</dbReference>